<feature type="domain" description="Integrase catalytic" evidence="2">
    <location>
        <begin position="223"/>
        <end position="318"/>
    </location>
</feature>
<dbReference type="PANTHER" id="PTHR11439">
    <property type="entry name" value="GAG-POL-RELATED RETROTRANSPOSON"/>
    <property type="match status" value="1"/>
</dbReference>
<gene>
    <name evidence="3" type="ORF">LIER_11188</name>
</gene>
<dbReference type="InterPro" id="IPR036397">
    <property type="entry name" value="RNaseH_sf"/>
</dbReference>
<sequence length="744" mass="82135">MDEERLYDFLYGINTELFCHTRSTLVAQDLPPSLDRAYQTMLNQERLNSKSTIDHVRDDIMAMSIHTSNRGNSSVDSRPRAPPKASAGRGLLRTPSNGVAAGHGGRGPGSGPVLHSVSGPDAASVHPIQGGGTGSSRGQVADRDNATASKRISELTDTQWNNLLQILGNSETSSIDRLNGKFSVAPWIIDSGASTHVTDKTEVLRYFTQFLAMVDHQFNAKVKIVRSDNGTQFFCLREFFLQNGIVFQTSCVRTPQQNGRVEYKNRHILNVGRALRFQWNLPIIFWVECILTTAFLTNRTPSNVLNYRSPLPVWEKGWKLYDLATREFFVSRDVVFYETEFPYINDPCVGSPNPTISNVPDSVVDFELADGDDTDDQGTTPVSPTSVTDEQGTTLVSPMVLLDGGGLDPPSSASALGADPPTTRLVGPSGNCTTSGDCELGRGHITKTPSVRLPDFVTNTVEIVSPSSSSASPLPIRSSGSEPKNFKEAMDDPGWRETMHREIRALEDNGTWRMETFVLVEGIDYGGTFAPVAKIVSVRTFLAVAAAKNWEMHQMDVHNAFLHSDLTEEVYMKVPPGFSCGRPDELSGWCDSDWASCPLTRLSISGWVVFLGDSLVSWKSKKQITVARSSVEAEYRSTATVTCELKWFKGLLHSLGISHSHPIHLHCDSQSALHIAQNPVFHERTKHIKVDCHFLRDAILDGLIATSHVSTSEQLEDIFTKALRKRQFEYLLHKLGIHNLHAPT</sequence>
<dbReference type="GO" id="GO:0015074">
    <property type="term" value="P:DNA integration"/>
    <property type="evidence" value="ECO:0007669"/>
    <property type="project" value="InterPro"/>
</dbReference>
<evidence type="ECO:0000313" key="3">
    <source>
        <dbReference type="EMBL" id="GAA0152798.1"/>
    </source>
</evidence>
<dbReference type="GO" id="GO:0003676">
    <property type="term" value="F:nucleic acid binding"/>
    <property type="evidence" value="ECO:0007669"/>
    <property type="project" value="InterPro"/>
</dbReference>
<dbReference type="Proteomes" id="UP001454036">
    <property type="component" value="Unassembled WGS sequence"/>
</dbReference>
<feature type="compositionally biased region" description="Polar residues" evidence="1">
    <location>
        <begin position="381"/>
        <end position="396"/>
    </location>
</feature>
<dbReference type="Gene3D" id="3.30.420.10">
    <property type="entry name" value="Ribonuclease H-like superfamily/Ribonuclease H"/>
    <property type="match status" value="1"/>
</dbReference>
<feature type="compositionally biased region" description="Polar residues" evidence="1">
    <location>
        <begin position="67"/>
        <end position="76"/>
    </location>
</feature>
<name>A0AAV3PNC0_LITER</name>
<evidence type="ECO:0000256" key="1">
    <source>
        <dbReference type="SAM" id="MobiDB-lite"/>
    </source>
</evidence>
<dbReference type="InterPro" id="IPR013103">
    <property type="entry name" value="RVT_2"/>
</dbReference>
<dbReference type="EMBL" id="BAABME010002051">
    <property type="protein sequence ID" value="GAA0152798.1"/>
    <property type="molecule type" value="Genomic_DNA"/>
</dbReference>
<dbReference type="CDD" id="cd09272">
    <property type="entry name" value="RNase_HI_RT_Ty1"/>
    <property type="match status" value="1"/>
</dbReference>
<feature type="compositionally biased region" description="Low complexity" evidence="1">
    <location>
        <begin position="467"/>
        <end position="481"/>
    </location>
</feature>
<dbReference type="SUPFAM" id="SSF53098">
    <property type="entry name" value="Ribonuclease H-like"/>
    <property type="match status" value="1"/>
</dbReference>
<dbReference type="InterPro" id="IPR001584">
    <property type="entry name" value="Integrase_cat-core"/>
</dbReference>
<dbReference type="Pfam" id="PF25597">
    <property type="entry name" value="SH3_retrovirus"/>
    <property type="match status" value="1"/>
</dbReference>
<dbReference type="AlphaFoldDB" id="A0AAV3PNC0"/>
<dbReference type="PANTHER" id="PTHR11439:SF470">
    <property type="entry name" value="CYSTEINE-RICH RLK (RECEPTOR-LIKE PROTEIN KINASE) 8"/>
    <property type="match status" value="1"/>
</dbReference>
<dbReference type="PROSITE" id="PS50994">
    <property type="entry name" value="INTEGRASE"/>
    <property type="match status" value="1"/>
</dbReference>
<feature type="region of interest" description="Disordered" evidence="1">
    <location>
        <begin position="369"/>
        <end position="429"/>
    </location>
</feature>
<feature type="region of interest" description="Disordered" evidence="1">
    <location>
        <begin position="67"/>
        <end position="146"/>
    </location>
</feature>
<keyword evidence="3" id="KW-0472">Membrane</keyword>
<keyword evidence="3" id="KW-0812">Transmembrane</keyword>
<keyword evidence="3" id="KW-0675">Receptor</keyword>
<dbReference type="InterPro" id="IPR012337">
    <property type="entry name" value="RNaseH-like_sf"/>
</dbReference>
<protein>
    <submittedName>
        <fullName evidence="3">Transmembrane signal receptor</fullName>
    </submittedName>
</protein>
<reference evidence="3 4" key="1">
    <citation type="submission" date="2024-01" db="EMBL/GenBank/DDBJ databases">
        <title>The complete chloroplast genome sequence of Lithospermum erythrorhizon: insights into the phylogenetic relationship among Boraginaceae species and the maternal lineages of purple gromwells.</title>
        <authorList>
            <person name="Okada T."/>
            <person name="Watanabe K."/>
        </authorList>
    </citation>
    <scope>NUCLEOTIDE SEQUENCE [LARGE SCALE GENOMIC DNA]</scope>
</reference>
<evidence type="ECO:0000313" key="4">
    <source>
        <dbReference type="Proteomes" id="UP001454036"/>
    </source>
</evidence>
<accession>A0AAV3PNC0</accession>
<proteinExistence type="predicted"/>
<keyword evidence="4" id="KW-1185">Reference proteome</keyword>
<feature type="region of interest" description="Disordered" evidence="1">
    <location>
        <begin position="467"/>
        <end position="491"/>
    </location>
</feature>
<evidence type="ECO:0000259" key="2">
    <source>
        <dbReference type="PROSITE" id="PS50994"/>
    </source>
</evidence>
<dbReference type="InterPro" id="IPR057670">
    <property type="entry name" value="SH3_retrovirus"/>
</dbReference>
<dbReference type="Pfam" id="PF07727">
    <property type="entry name" value="RVT_2"/>
    <property type="match status" value="1"/>
</dbReference>
<feature type="compositionally biased region" description="Gly residues" evidence="1">
    <location>
        <begin position="101"/>
        <end position="110"/>
    </location>
</feature>
<comment type="caution">
    <text evidence="3">The sequence shown here is derived from an EMBL/GenBank/DDBJ whole genome shotgun (WGS) entry which is preliminary data.</text>
</comment>
<organism evidence="3 4">
    <name type="scientific">Lithospermum erythrorhizon</name>
    <name type="common">Purple gromwell</name>
    <name type="synonym">Lithospermum officinale var. erythrorhizon</name>
    <dbReference type="NCBI Taxonomy" id="34254"/>
    <lineage>
        <taxon>Eukaryota</taxon>
        <taxon>Viridiplantae</taxon>
        <taxon>Streptophyta</taxon>
        <taxon>Embryophyta</taxon>
        <taxon>Tracheophyta</taxon>
        <taxon>Spermatophyta</taxon>
        <taxon>Magnoliopsida</taxon>
        <taxon>eudicotyledons</taxon>
        <taxon>Gunneridae</taxon>
        <taxon>Pentapetalae</taxon>
        <taxon>asterids</taxon>
        <taxon>lamiids</taxon>
        <taxon>Boraginales</taxon>
        <taxon>Boraginaceae</taxon>
        <taxon>Boraginoideae</taxon>
        <taxon>Lithospermeae</taxon>
        <taxon>Lithospermum</taxon>
    </lineage>
</organism>